<protein>
    <submittedName>
        <fullName evidence="1">Uncharacterized protein</fullName>
    </submittedName>
</protein>
<accession>A0A319DMW8</accession>
<dbReference type="EMBL" id="KZ821707">
    <property type="protein sequence ID" value="PYH80692.1"/>
    <property type="molecule type" value="Genomic_DNA"/>
</dbReference>
<dbReference type="GeneID" id="37132474"/>
<dbReference type="AlphaFoldDB" id="A0A319DMW8"/>
<keyword evidence="2" id="KW-1185">Reference proteome</keyword>
<proteinExistence type="predicted"/>
<sequence length="117" mass="12498">MSGQGSIAVLIGLHTHRVTLSAGSDAIVCGESQTHSHEHSSLRSLCNTWTLSTVSFIERQSPLSLAKQSYTLVIPICITASTLPRQTDRTSLVTYTGGSIDITALKIALALALYWVA</sequence>
<gene>
    <name evidence="1" type="ORF">BO82DRAFT_101395</name>
</gene>
<evidence type="ECO:0000313" key="1">
    <source>
        <dbReference type="EMBL" id="PYH80692.1"/>
    </source>
</evidence>
<dbReference type="VEuPathDB" id="FungiDB:BO82DRAFT_101395"/>
<reference evidence="1 2" key="1">
    <citation type="submission" date="2016-12" db="EMBL/GenBank/DDBJ databases">
        <title>The genomes of Aspergillus section Nigri reveals drivers in fungal speciation.</title>
        <authorList>
            <consortium name="DOE Joint Genome Institute"/>
            <person name="Vesth T.C."/>
            <person name="Nybo J."/>
            <person name="Theobald S."/>
            <person name="Brandl J."/>
            <person name="Frisvad J.C."/>
            <person name="Nielsen K.F."/>
            <person name="Lyhne E.K."/>
            <person name="Kogle M.E."/>
            <person name="Kuo A."/>
            <person name="Riley R."/>
            <person name="Clum A."/>
            <person name="Nolan M."/>
            <person name="Lipzen A."/>
            <person name="Salamov A."/>
            <person name="Henrissat B."/>
            <person name="Wiebenga A."/>
            <person name="De Vries R.P."/>
            <person name="Grigoriev I.V."/>
            <person name="Mortensen U.H."/>
            <person name="Andersen M.R."/>
            <person name="Baker S.E."/>
        </authorList>
    </citation>
    <scope>NUCLEOTIDE SEQUENCE [LARGE SCALE GENOMIC DNA]</scope>
    <source>
        <strain evidence="1 2">CBS 121591</strain>
    </source>
</reference>
<organism evidence="1 2">
    <name type="scientific">Aspergillus uvarum CBS 121591</name>
    <dbReference type="NCBI Taxonomy" id="1448315"/>
    <lineage>
        <taxon>Eukaryota</taxon>
        <taxon>Fungi</taxon>
        <taxon>Dikarya</taxon>
        <taxon>Ascomycota</taxon>
        <taxon>Pezizomycotina</taxon>
        <taxon>Eurotiomycetes</taxon>
        <taxon>Eurotiomycetidae</taxon>
        <taxon>Eurotiales</taxon>
        <taxon>Aspergillaceae</taxon>
        <taxon>Aspergillus</taxon>
        <taxon>Aspergillus subgen. Circumdati</taxon>
    </lineage>
</organism>
<name>A0A319DMW8_9EURO</name>
<dbReference type="RefSeq" id="XP_025490892.1">
    <property type="nucleotide sequence ID" value="XM_025629733.1"/>
</dbReference>
<evidence type="ECO:0000313" key="2">
    <source>
        <dbReference type="Proteomes" id="UP000248340"/>
    </source>
</evidence>
<dbReference type="Proteomes" id="UP000248340">
    <property type="component" value="Unassembled WGS sequence"/>
</dbReference>